<reference evidence="1" key="1">
    <citation type="submission" date="2014-11" db="EMBL/GenBank/DDBJ databases">
        <authorList>
            <person name="Amaro Gonzalez C."/>
        </authorList>
    </citation>
    <scope>NUCLEOTIDE SEQUENCE</scope>
</reference>
<organism evidence="1">
    <name type="scientific">Anguilla anguilla</name>
    <name type="common">European freshwater eel</name>
    <name type="synonym">Muraena anguilla</name>
    <dbReference type="NCBI Taxonomy" id="7936"/>
    <lineage>
        <taxon>Eukaryota</taxon>
        <taxon>Metazoa</taxon>
        <taxon>Chordata</taxon>
        <taxon>Craniata</taxon>
        <taxon>Vertebrata</taxon>
        <taxon>Euteleostomi</taxon>
        <taxon>Actinopterygii</taxon>
        <taxon>Neopterygii</taxon>
        <taxon>Teleostei</taxon>
        <taxon>Anguilliformes</taxon>
        <taxon>Anguillidae</taxon>
        <taxon>Anguilla</taxon>
    </lineage>
</organism>
<evidence type="ECO:0000313" key="1">
    <source>
        <dbReference type="EMBL" id="JAH71206.1"/>
    </source>
</evidence>
<name>A0A0E9UZL5_ANGAN</name>
<proteinExistence type="predicted"/>
<dbReference type="EMBL" id="GBXM01037371">
    <property type="protein sequence ID" value="JAH71206.1"/>
    <property type="molecule type" value="Transcribed_RNA"/>
</dbReference>
<protein>
    <submittedName>
        <fullName evidence="1">Uncharacterized protein</fullName>
    </submittedName>
</protein>
<accession>A0A0E9UZL5</accession>
<reference evidence="1" key="2">
    <citation type="journal article" date="2015" name="Fish Shellfish Immunol.">
        <title>Early steps in the European eel (Anguilla anguilla)-Vibrio vulnificus interaction in the gills: Role of the RtxA13 toxin.</title>
        <authorList>
            <person name="Callol A."/>
            <person name="Pajuelo D."/>
            <person name="Ebbesson L."/>
            <person name="Teles M."/>
            <person name="MacKenzie S."/>
            <person name="Amaro C."/>
        </authorList>
    </citation>
    <scope>NUCLEOTIDE SEQUENCE</scope>
</reference>
<sequence>MRKSGCALTVPALPASANNCKTHLAVLT</sequence>
<dbReference type="AlphaFoldDB" id="A0A0E9UZL5"/>